<feature type="region of interest" description="Disordered" evidence="1">
    <location>
        <begin position="75"/>
        <end position="100"/>
    </location>
</feature>
<comment type="caution">
    <text evidence="2">The sequence shown here is derived from an EMBL/GenBank/DDBJ whole genome shotgun (WGS) entry which is preliminary data.</text>
</comment>
<feature type="region of interest" description="Disordered" evidence="1">
    <location>
        <begin position="32"/>
        <end position="51"/>
    </location>
</feature>
<feature type="compositionally biased region" description="Polar residues" evidence="1">
    <location>
        <begin position="1"/>
        <end position="21"/>
    </location>
</feature>
<dbReference type="Proteomes" id="UP000828390">
    <property type="component" value="Unassembled WGS sequence"/>
</dbReference>
<keyword evidence="3" id="KW-1185">Reference proteome</keyword>
<name>A0A9D4G8M0_DREPO</name>
<feature type="compositionally biased region" description="Basic and acidic residues" evidence="1">
    <location>
        <begin position="86"/>
        <end position="100"/>
    </location>
</feature>
<feature type="compositionally biased region" description="Basic residues" evidence="1">
    <location>
        <begin position="35"/>
        <end position="46"/>
    </location>
</feature>
<evidence type="ECO:0000313" key="2">
    <source>
        <dbReference type="EMBL" id="KAH3810570.1"/>
    </source>
</evidence>
<reference evidence="2" key="2">
    <citation type="submission" date="2020-11" db="EMBL/GenBank/DDBJ databases">
        <authorList>
            <person name="McCartney M.A."/>
            <person name="Auch B."/>
            <person name="Kono T."/>
            <person name="Mallez S."/>
            <person name="Becker A."/>
            <person name="Gohl D.M."/>
            <person name="Silverstein K.A.T."/>
            <person name="Koren S."/>
            <person name="Bechman K.B."/>
            <person name="Herman A."/>
            <person name="Abrahante J.E."/>
            <person name="Garbe J."/>
        </authorList>
    </citation>
    <scope>NUCLEOTIDE SEQUENCE</scope>
    <source>
        <strain evidence="2">Duluth1</strain>
        <tissue evidence="2">Whole animal</tissue>
    </source>
</reference>
<evidence type="ECO:0000313" key="3">
    <source>
        <dbReference type="Proteomes" id="UP000828390"/>
    </source>
</evidence>
<organism evidence="2 3">
    <name type="scientific">Dreissena polymorpha</name>
    <name type="common">Zebra mussel</name>
    <name type="synonym">Mytilus polymorpha</name>
    <dbReference type="NCBI Taxonomy" id="45954"/>
    <lineage>
        <taxon>Eukaryota</taxon>
        <taxon>Metazoa</taxon>
        <taxon>Spiralia</taxon>
        <taxon>Lophotrochozoa</taxon>
        <taxon>Mollusca</taxon>
        <taxon>Bivalvia</taxon>
        <taxon>Autobranchia</taxon>
        <taxon>Heteroconchia</taxon>
        <taxon>Euheterodonta</taxon>
        <taxon>Imparidentia</taxon>
        <taxon>Neoheterodontei</taxon>
        <taxon>Myida</taxon>
        <taxon>Dreissenoidea</taxon>
        <taxon>Dreissenidae</taxon>
        <taxon>Dreissena</taxon>
    </lineage>
</organism>
<reference evidence="2" key="1">
    <citation type="journal article" date="2019" name="bioRxiv">
        <title>The Genome of the Zebra Mussel, Dreissena polymorpha: A Resource for Invasive Species Research.</title>
        <authorList>
            <person name="McCartney M.A."/>
            <person name="Auch B."/>
            <person name="Kono T."/>
            <person name="Mallez S."/>
            <person name="Zhang Y."/>
            <person name="Obille A."/>
            <person name="Becker A."/>
            <person name="Abrahante J.E."/>
            <person name="Garbe J."/>
            <person name="Badalamenti J.P."/>
            <person name="Herman A."/>
            <person name="Mangelson H."/>
            <person name="Liachko I."/>
            <person name="Sullivan S."/>
            <person name="Sone E.D."/>
            <person name="Koren S."/>
            <person name="Silverstein K.A.T."/>
            <person name="Beckman K.B."/>
            <person name="Gohl D.M."/>
        </authorList>
    </citation>
    <scope>NUCLEOTIDE SEQUENCE</scope>
    <source>
        <strain evidence="2">Duluth1</strain>
        <tissue evidence="2">Whole animal</tissue>
    </source>
</reference>
<protein>
    <submittedName>
        <fullName evidence="2">Uncharacterized protein</fullName>
    </submittedName>
</protein>
<feature type="region of interest" description="Disordered" evidence="1">
    <location>
        <begin position="1"/>
        <end position="23"/>
    </location>
</feature>
<dbReference type="EMBL" id="JAIWYP010000006">
    <property type="protein sequence ID" value="KAH3810570.1"/>
    <property type="molecule type" value="Genomic_DNA"/>
</dbReference>
<gene>
    <name evidence="2" type="ORF">DPMN_138963</name>
</gene>
<sequence length="100" mass="11132">MACTLHTNQEARQTKASSGWTRHQARFSLQGYAPRHAKGRSQSRLHTKQEPRLTTAGLGWTCHPARLTAQDCAQGHAKGRLPSWSSDEKLDGQCERVDHG</sequence>
<proteinExistence type="predicted"/>
<evidence type="ECO:0000256" key="1">
    <source>
        <dbReference type="SAM" id="MobiDB-lite"/>
    </source>
</evidence>
<accession>A0A9D4G8M0</accession>
<dbReference type="AlphaFoldDB" id="A0A9D4G8M0"/>